<evidence type="ECO:0000313" key="1">
    <source>
        <dbReference type="EMBL" id="SHH03311.1"/>
    </source>
</evidence>
<name>A0A1M5PNP6_9SPHI</name>
<protein>
    <submittedName>
        <fullName evidence="1">Uncharacterized protein</fullName>
    </submittedName>
</protein>
<dbReference type="AlphaFoldDB" id="A0A1M5PNP6"/>
<sequence>MKTNKKAWLSAMAAIILVTIIGVGLAFKPSTKEKEEVKRAGVIWYYNSDSPFATDITDGNNWTQIDPSKPGCGHNLGILPCSLDVDASVMTQAELDAYFFTQFNDVASEIIKAALKRRSLPN</sequence>
<dbReference type="EMBL" id="FQUQ01000010">
    <property type="protein sequence ID" value="SHH03311.1"/>
    <property type="molecule type" value="Genomic_DNA"/>
</dbReference>
<dbReference type="RefSeq" id="WP_073238964.1">
    <property type="nucleotide sequence ID" value="NZ_FQUQ01000010.1"/>
</dbReference>
<proteinExistence type="predicted"/>
<dbReference type="OrthoDB" id="771645at2"/>
<keyword evidence="2" id="KW-1185">Reference proteome</keyword>
<dbReference type="Proteomes" id="UP000184287">
    <property type="component" value="Unassembled WGS sequence"/>
</dbReference>
<evidence type="ECO:0000313" key="2">
    <source>
        <dbReference type="Proteomes" id="UP000184287"/>
    </source>
</evidence>
<accession>A0A1M5PNP6</accession>
<organism evidence="1 2">
    <name type="scientific">Pedobacter caeni</name>
    <dbReference type="NCBI Taxonomy" id="288992"/>
    <lineage>
        <taxon>Bacteria</taxon>
        <taxon>Pseudomonadati</taxon>
        <taxon>Bacteroidota</taxon>
        <taxon>Sphingobacteriia</taxon>
        <taxon>Sphingobacteriales</taxon>
        <taxon>Sphingobacteriaceae</taxon>
        <taxon>Pedobacter</taxon>
    </lineage>
</organism>
<reference evidence="2" key="1">
    <citation type="submission" date="2016-11" db="EMBL/GenBank/DDBJ databases">
        <authorList>
            <person name="Varghese N."/>
            <person name="Submissions S."/>
        </authorList>
    </citation>
    <scope>NUCLEOTIDE SEQUENCE [LARGE SCALE GENOMIC DNA]</scope>
    <source>
        <strain evidence="2">DSM 16990</strain>
    </source>
</reference>
<gene>
    <name evidence="1" type="ORF">SAMN04488522_11025</name>
</gene>